<dbReference type="OrthoDB" id="10502964at2759"/>
<gene>
    <name evidence="2" type="ORF">BBK36DRAFT_1143969</name>
</gene>
<feature type="region of interest" description="Disordered" evidence="1">
    <location>
        <begin position="100"/>
        <end position="126"/>
    </location>
</feature>
<dbReference type="RefSeq" id="XP_024746817.1">
    <property type="nucleotide sequence ID" value="XM_024893637.1"/>
</dbReference>
<keyword evidence="3" id="KW-1185">Reference proteome</keyword>
<dbReference type="EMBL" id="KZ680219">
    <property type="protein sequence ID" value="PTB63497.1"/>
    <property type="molecule type" value="Genomic_DNA"/>
</dbReference>
<protein>
    <submittedName>
        <fullName evidence="2">Uncharacterized protein</fullName>
    </submittedName>
</protein>
<dbReference type="Proteomes" id="UP000241546">
    <property type="component" value="Unassembled WGS sequence"/>
</dbReference>
<organism evidence="2 3">
    <name type="scientific">Trichoderma citrinoviride</name>
    <dbReference type="NCBI Taxonomy" id="58853"/>
    <lineage>
        <taxon>Eukaryota</taxon>
        <taxon>Fungi</taxon>
        <taxon>Dikarya</taxon>
        <taxon>Ascomycota</taxon>
        <taxon>Pezizomycotina</taxon>
        <taxon>Sordariomycetes</taxon>
        <taxon>Hypocreomycetidae</taxon>
        <taxon>Hypocreales</taxon>
        <taxon>Hypocreaceae</taxon>
        <taxon>Trichoderma</taxon>
    </lineage>
</organism>
<evidence type="ECO:0000313" key="2">
    <source>
        <dbReference type="EMBL" id="PTB63497.1"/>
    </source>
</evidence>
<accession>A0A2T4B2E8</accession>
<evidence type="ECO:0000313" key="3">
    <source>
        <dbReference type="Proteomes" id="UP000241546"/>
    </source>
</evidence>
<name>A0A2T4B2E8_9HYPO</name>
<dbReference type="AlphaFoldDB" id="A0A2T4B2E8"/>
<evidence type="ECO:0000256" key="1">
    <source>
        <dbReference type="SAM" id="MobiDB-lite"/>
    </source>
</evidence>
<sequence length="126" mass="13994">MTRPVESASHKGQRRPDVPKCRRLQLEALSAGEVARSRGRWALSLSLALRRMCSASRRPDQPRCGASEEACALLHNEGSVKWHRVGDAHAQRRSEGYALASRATSASVTSAGFELQTRHRRSEMSR</sequence>
<reference evidence="3" key="1">
    <citation type="submission" date="2016-07" db="EMBL/GenBank/DDBJ databases">
        <title>Multiple horizontal gene transfer events from other fungi enriched the ability of initially mycotrophic Trichoderma (Ascomycota) to feed on dead plant biomass.</title>
        <authorList>
            <consortium name="DOE Joint Genome Institute"/>
            <person name="Atanasova L."/>
            <person name="Chenthamara K."/>
            <person name="Zhang J."/>
            <person name="Grujic M."/>
            <person name="Henrissat B."/>
            <person name="Kuo A."/>
            <person name="Aerts A."/>
            <person name="Salamov A."/>
            <person name="Lipzen A."/>
            <person name="Labutti K."/>
            <person name="Barry K."/>
            <person name="Miao Y."/>
            <person name="Rahimi M.J."/>
            <person name="Shen Q."/>
            <person name="Grigoriev I.V."/>
            <person name="Kubicek C.P."/>
            <person name="Druzhinina I.S."/>
        </authorList>
    </citation>
    <scope>NUCLEOTIDE SEQUENCE [LARGE SCALE GENOMIC DNA]</scope>
    <source>
        <strain evidence="3">TUCIM 6016</strain>
    </source>
</reference>
<proteinExistence type="predicted"/>
<feature type="compositionally biased region" description="Low complexity" evidence="1">
    <location>
        <begin position="100"/>
        <end position="111"/>
    </location>
</feature>
<dbReference type="GeneID" id="36601755"/>